<sequence length="625" mass="65616">MNAPLIAADPDALVRALVRPGEHVHLAGTPSRPNALTHALCRVLGDRGHLTVSTTAVHSSAHALALSGVADKVIAGFAGDTYPSPRPNPLYERLPQGEPFAFEAWSLLSYVQRLIAGATGAPYAATGSLAGTDLAEDKPDTLFRVPDPADPRAEVTLAAPLRPDVTLIHAVAADEDGNLALVPPLGEGAWAAYAAKRGVVASVERIVSREELRAIADRVLIPGTRVLGLCEAPMGAHPQALRTGGLAGVTGYRDDYAFLEEIVDSCHGPERGRDWYRTWVEGTGSHEGYLNRLGCVRLAELAEPAEPAATATGTGPGTGAHPRGPEQRAGRTAPVPVPAPRAPLGHQVAARAAGRAGTALLERPAELPAPAAPPPPTRQERLIVLGAREVAAQVRAHGYDTLLAGIGSSHMAAWLAADLLRDEGRDVKVTAELGMYGFTPQQGDVFLFSLLHAAGSEMLAGIPEILGGMVAANPRALGVLAAAEIDGTGTINTSVSGDGRWLTGSGGANDIASSTDCVVIAPSSRRRYVERVAYRTSPGHRVKSVVSDFGRFVRDAPEEPFRLATWLSDADPAEHAPEEVARQAAHAVATRTGWNARTDTAVPEEPVTERELAALRALDPDGRYR</sequence>
<dbReference type="Pfam" id="PF01144">
    <property type="entry name" value="CoA_trans"/>
    <property type="match status" value="1"/>
</dbReference>
<comment type="similarity">
    <text evidence="1">Belongs to the 3-oxoacid CoA-transferase subunit B family.</text>
</comment>
<dbReference type="RefSeq" id="WP_344556918.1">
    <property type="nucleotide sequence ID" value="NZ_BAAANS010000054.1"/>
</dbReference>
<dbReference type="Gene3D" id="3.40.1080.10">
    <property type="entry name" value="Glutaconate Coenzyme A-transferase"/>
    <property type="match status" value="2"/>
</dbReference>
<accession>A0ABP5JD28</accession>
<dbReference type="InterPro" id="IPR037171">
    <property type="entry name" value="NagB/RpiA_transferase-like"/>
</dbReference>
<proteinExistence type="inferred from homology"/>
<dbReference type="Gene3D" id="3.30.30.40">
    <property type="match status" value="1"/>
</dbReference>
<dbReference type="Proteomes" id="UP001500897">
    <property type="component" value="Unassembled WGS sequence"/>
</dbReference>
<evidence type="ECO:0000313" key="3">
    <source>
        <dbReference type="EMBL" id="GAA2116367.1"/>
    </source>
</evidence>
<dbReference type="SUPFAM" id="SSF100950">
    <property type="entry name" value="NagB/RpiA/CoA transferase-like"/>
    <property type="match status" value="2"/>
</dbReference>
<comment type="caution">
    <text evidence="3">The sequence shown here is derived from an EMBL/GenBank/DDBJ whole genome shotgun (WGS) entry which is preliminary data.</text>
</comment>
<name>A0ABP5JD28_9ACTN</name>
<dbReference type="SMART" id="SM00882">
    <property type="entry name" value="CoA_trans"/>
    <property type="match status" value="1"/>
</dbReference>
<feature type="region of interest" description="Disordered" evidence="2">
    <location>
        <begin position="305"/>
        <end position="342"/>
    </location>
</feature>
<evidence type="ECO:0008006" key="5">
    <source>
        <dbReference type="Google" id="ProtNLM"/>
    </source>
</evidence>
<dbReference type="InterPro" id="IPR004165">
    <property type="entry name" value="CoA_trans_fam_I"/>
</dbReference>
<protein>
    <recommendedName>
        <fullName evidence="5">Acyl CoA:acetate/3-ketoacid CoA transferase alpha subunit</fullName>
    </recommendedName>
</protein>
<dbReference type="PANTHER" id="PTHR43293">
    <property type="entry name" value="ACETATE COA-TRANSFERASE YDIF"/>
    <property type="match status" value="1"/>
</dbReference>
<keyword evidence="4" id="KW-1185">Reference proteome</keyword>
<dbReference type="PANTHER" id="PTHR43293:SF3">
    <property type="entry name" value="CHOLESTEROL RING-CLEAVING HYDROLASE IPDB SUBUNIT"/>
    <property type="match status" value="1"/>
</dbReference>
<reference evidence="4" key="1">
    <citation type="journal article" date="2019" name="Int. J. Syst. Evol. Microbiol.">
        <title>The Global Catalogue of Microorganisms (GCM) 10K type strain sequencing project: providing services to taxonomists for standard genome sequencing and annotation.</title>
        <authorList>
            <consortium name="The Broad Institute Genomics Platform"/>
            <consortium name="The Broad Institute Genome Sequencing Center for Infectious Disease"/>
            <person name="Wu L."/>
            <person name="Ma J."/>
        </authorList>
    </citation>
    <scope>NUCLEOTIDE SEQUENCE [LARGE SCALE GENOMIC DNA]</scope>
    <source>
        <strain evidence="4">JCM 14559</strain>
    </source>
</reference>
<evidence type="ECO:0000256" key="1">
    <source>
        <dbReference type="ARBA" id="ARBA00007047"/>
    </source>
</evidence>
<evidence type="ECO:0000256" key="2">
    <source>
        <dbReference type="SAM" id="MobiDB-lite"/>
    </source>
</evidence>
<dbReference type="EMBL" id="BAAANS010000054">
    <property type="protein sequence ID" value="GAA2116367.1"/>
    <property type="molecule type" value="Genomic_DNA"/>
</dbReference>
<evidence type="ECO:0000313" key="4">
    <source>
        <dbReference type="Proteomes" id="UP001500897"/>
    </source>
</evidence>
<gene>
    <name evidence="3" type="ORF">GCM10009759_61900</name>
</gene>
<organism evidence="3 4">
    <name type="scientific">Kitasatospora saccharophila</name>
    <dbReference type="NCBI Taxonomy" id="407973"/>
    <lineage>
        <taxon>Bacteria</taxon>
        <taxon>Bacillati</taxon>
        <taxon>Actinomycetota</taxon>
        <taxon>Actinomycetes</taxon>
        <taxon>Kitasatosporales</taxon>
        <taxon>Streptomycetaceae</taxon>
        <taxon>Kitasatospora</taxon>
    </lineage>
</organism>